<dbReference type="Pfam" id="PF13306">
    <property type="entry name" value="LRR_5"/>
    <property type="match status" value="1"/>
</dbReference>
<name>A0A1I5TKP8_9FIRM</name>
<dbReference type="Proteomes" id="UP000182624">
    <property type="component" value="Unassembled WGS sequence"/>
</dbReference>
<dbReference type="AlphaFoldDB" id="A0A1I5TKP8"/>
<dbReference type="OrthoDB" id="9155736at2"/>
<sequence>MKKKLFYLWALLLVPIVLLLSVFCLPSQYEKSYMGELKYKYNRLKNTDGKRIIIVGGSGMAFDIDSSLIKENFPEYEVVNLGMYAALGTASVLDMAISHCHAGDIIIYAPEQNTQPLSMYLGSDFAWQALDGAYYMLPFFMMSEKNISLMAAAFPRFAVQKLKLFVTNSAPNPDSVYRKSAFNEYGDIADDLPQNTMLNGFDENTAVSYDTSVIPADYVSYLNECDKKATQKGSTLLFAYCPANKAAVVEAKESNFESAIDGYDLFLRNTLAIEVIGNPYDSIMDKEWFYDTNFHLNSSGKKLYTRQFIRNLKAYLSDSSVTAIDIPDKPSLLYAANTEKSVLTSSTYSGNTTITSITVGSDISMIKDYAFKGCTSLKEIHINNTVPSSIQIGQHLLDGTDANIYVPAEALSLYKTDYRFSQYSDRLFAEKQ</sequence>
<organism evidence="1 2">
    <name type="scientific">Butyrivibrio proteoclasticus</name>
    <dbReference type="NCBI Taxonomy" id="43305"/>
    <lineage>
        <taxon>Bacteria</taxon>
        <taxon>Bacillati</taxon>
        <taxon>Bacillota</taxon>
        <taxon>Clostridia</taxon>
        <taxon>Lachnospirales</taxon>
        <taxon>Lachnospiraceae</taxon>
        <taxon>Butyrivibrio</taxon>
    </lineage>
</organism>
<reference evidence="2" key="1">
    <citation type="submission" date="2016-10" db="EMBL/GenBank/DDBJ databases">
        <authorList>
            <person name="Varghese N."/>
            <person name="Submissions S."/>
        </authorList>
    </citation>
    <scope>NUCLEOTIDE SEQUENCE [LARGE SCALE GENOMIC DNA]</scope>
    <source>
        <strain evidence="2">P18</strain>
    </source>
</reference>
<protein>
    <submittedName>
        <fullName evidence="1">Leucine rich repeat-containing protein</fullName>
    </submittedName>
</protein>
<dbReference type="Gene3D" id="3.40.50.12480">
    <property type="match status" value="1"/>
</dbReference>
<keyword evidence="2" id="KW-1185">Reference proteome</keyword>
<evidence type="ECO:0000313" key="2">
    <source>
        <dbReference type="Proteomes" id="UP000182624"/>
    </source>
</evidence>
<dbReference type="InterPro" id="IPR026906">
    <property type="entry name" value="LRR_5"/>
</dbReference>
<dbReference type="EMBL" id="FOXO01000009">
    <property type="protein sequence ID" value="SFP83548.1"/>
    <property type="molecule type" value="Genomic_DNA"/>
</dbReference>
<proteinExistence type="predicted"/>
<gene>
    <name evidence="1" type="ORF">SAMN04487928_10983</name>
</gene>
<evidence type="ECO:0000313" key="1">
    <source>
        <dbReference type="EMBL" id="SFP83548.1"/>
    </source>
</evidence>
<accession>A0A1I5TKP8</accession>